<dbReference type="EC" id="2.4.1.184" evidence="2"/>
<reference evidence="3" key="1">
    <citation type="journal article" date="2024" name="IScience">
        <title>Strigolactones Initiate the Formation of Haustorium-like Structures in Castilleja.</title>
        <authorList>
            <person name="Buerger M."/>
            <person name="Peterson D."/>
            <person name="Chory J."/>
        </authorList>
    </citation>
    <scope>NUCLEOTIDE SEQUENCE [LARGE SCALE GENOMIC DNA]</scope>
</reference>
<protein>
    <submittedName>
        <fullName evidence="2">Glycosyl hydrolase 1</fullName>
        <ecNumber evidence="2">2.4.1.184</ecNumber>
    </submittedName>
</protein>
<feature type="region of interest" description="Disordered" evidence="1">
    <location>
        <begin position="92"/>
        <end position="150"/>
    </location>
</feature>
<dbReference type="Proteomes" id="UP001632038">
    <property type="component" value="Unassembled WGS sequence"/>
</dbReference>
<comment type="caution">
    <text evidence="2">The sequence shown here is derived from an EMBL/GenBank/DDBJ whole genome shotgun (WGS) entry which is preliminary data.</text>
</comment>
<dbReference type="EMBL" id="JAVIJP010000007">
    <property type="protein sequence ID" value="KAL3648596.1"/>
    <property type="molecule type" value="Genomic_DNA"/>
</dbReference>
<organism evidence="2 3">
    <name type="scientific">Castilleja foliolosa</name>
    <dbReference type="NCBI Taxonomy" id="1961234"/>
    <lineage>
        <taxon>Eukaryota</taxon>
        <taxon>Viridiplantae</taxon>
        <taxon>Streptophyta</taxon>
        <taxon>Embryophyta</taxon>
        <taxon>Tracheophyta</taxon>
        <taxon>Spermatophyta</taxon>
        <taxon>Magnoliopsida</taxon>
        <taxon>eudicotyledons</taxon>
        <taxon>Gunneridae</taxon>
        <taxon>Pentapetalae</taxon>
        <taxon>asterids</taxon>
        <taxon>lamiids</taxon>
        <taxon>Lamiales</taxon>
        <taxon>Orobanchaceae</taxon>
        <taxon>Pedicularideae</taxon>
        <taxon>Castillejinae</taxon>
        <taxon>Castilleja</taxon>
    </lineage>
</organism>
<keyword evidence="2" id="KW-0378">Hydrolase</keyword>
<name>A0ABD3E690_9LAMI</name>
<evidence type="ECO:0000313" key="3">
    <source>
        <dbReference type="Proteomes" id="UP001632038"/>
    </source>
</evidence>
<sequence>MTLSAFLVTSTKLAGALISVTVAANAFCFSHFKRKNLAPIKPPFDESAEILADFNINPTSEGEKGFFFGLATAPAHVEDRLNDAWLQFAEENPCDHPESQTGSEPANAILGSAGADGGTQPAQLPDKEADKSMKRKKKLRLAMKASIREI</sequence>
<dbReference type="GO" id="GO:0046480">
    <property type="term" value="F:galactolipid galactosyltransferase activity"/>
    <property type="evidence" value="ECO:0007669"/>
    <property type="project" value="UniProtKB-EC"/>
</dbReference>
<accession>A0ABD3E690</accession>
<dbReference type="GO" id="GO:0016787">
    <property type="term" value="F:hydrolase activity"/>
    <property type="evidence" value="ECO:0007669"/>
    <property type="project" value="UniProtKB-KW"/>
</dbReference>
<evidence type="ECO:0000313" key="2">
    <source>
        <dbReference type="EMBL" id="KAL3648596.1"/>
    </source>
</evidence>
<evidence type="ECO:0000256" key="1">
    <source>
        <dbReference type="SAM" id="MobiDB-lite"/>
    </source>
</evidence>
<keyword evidence="3" id="KW-1185">Reference proteome</keyword>
<dbReference type="AlphaFoldDB" id="A0ABD3E690"/>
<proteinExistence type="predicted"/>
<gene>
    <name evidence="2" type="primary">SFR2_1</name>
    <name evidence="2" type="ORF">CASFOL_004999</name>
</gene>
<keyword evidence="2" id="KW-0808">Transferase</keyword>
<keyword evidence="2" id="KW-0328">Glycosyltransferase</keyword>